<comment type="caution">
    <text evidence="3">The sequence shown here is derived from an EMBL/GenBank/DDBJ whole genome shotgun (WGS) entry which is preliminary data.</text>
</comment>
<dbReference type="EMBL" id="JAIZAY010000008">
    <property type="protein sequence ID" value="KAJ8037798.1"/>
    <property type="molecule type" value="Genomic_DNA"/>
</dbReference>
<feature type="compositionally biased region" description="Basic and acidic residues" evidence="2">
    <location>
        <begin position="284"/>
        <end position="306"/>
    </location>
</feature>
<dbReference type="AlphaFoldDB" id="A0A9Q1H9W0"/>
<feature type="region of interest" description="Disordered" evidence="2">
    <location>
        <begin position="354"/>
        <end position="477"/>
    </location>
</feature>
<feature type="compositionally biased region" description="Low complexity" evidence="2">
    <location>
        <begin position="309"/>
        <end position="333"/>
    </location>
</feature>
<feature type="compositionally biased region" description="Polar residues" evidence="2">
    <location>
        <begin position="192"/>
        <end position="203"/>
    </location>
</feature>
<gene>
    <name evidence="3" type="ORF">HOLleu_18703</name>
</gene>
<feature type="compositionally biased region" description="Basic and acidic residues" evidence="2">
    <location>
        <begin position="420"/>
        <end position="438"/>
    </location>
</feature>
<reference evidence="3" key="1">
    <citation type="submission" date="2021-10" db="EMBL/GenBank/DDBJ databases">
        <title>Tropical sea cucumber genome reveals ecological adaptation and Cuvierian tubules defense mechanism.</title>
        <authorList>
            <person name="Chen T."/>
        </authorList>
    </citation>
    <scope>NUCLEOTIDE SEQUENCE</scope>
    <source>
        <strain evidence="3">Nanhai2018</strain>
        <tissue evidence="3">Muscle</tissue>
    </source>
</reference>
<accession>A0A9Q1H9W0</accession>
<feature type="compositionally biased region" description="Basic residues" evidence="2">
    <location>
        <begin position="408"/>
        <end position="419"/>
    </location>
</feature>
<evidence type="ECO:0000313" key="4">
    <source>
        <dbReference type="Proteomes" id="UP001152320"/>
    </source>
</evidence>
<feature type="compositionally biased region" description="Basic and acidic residues" evidence="2">
    <location>
        <begin position="466"/>
        <end position="477"/>
    </location>
</feature>
<feature type="region of interest" description="Disordered" evidence="2">
    <location>
        <begin position="192"/>
        <end position="338"/>
    </location>
</feature>
<name>A0A9Q1H9W0_HOLLE</name>
<dbReference type="PANTHER" id="PTHR13602:SF2">
    <property type="entry name" value="UPF0488 PROTEIN C8ORF33"/>
    <property type="match status" value="1"/>
</dbReference>
<comment type="similarity">
    <text evidence="1">Belongs to the UPF0488 family.</text>
</comment>
<dbReference type="Pfam" id="PF15393">
    <property type="entry name" value="DUF4615"/>
    <property type="match status" value="1"/>
</dbReference>
<organism evidence="3 4">
    <name type="scientific">Holothuria leucospilota</name>
    <name type="common">Black long sea cucumber</name>
    <name type="synonym">Mertensiothuria leucospilota</name>
    <dbReference type="NCBI Taxonomy" id="206669"/>
    <lineage>
        <taxon>Eukaryota</taxon>
        <taxon>Metazoa</taxon>
        <taxon>Echinodermata</taxon>
        <taxon>Eleutherozoa</taxon>
        <taxon>Echinozoa</taxon>
        <taxon>Holothuroidea</taxon>
        <taxon>Aspidochirotacea</taxon>
        <taxon>Aspidochirotida</taxon>
        <taxon>Holothuriidae</taxon>
        <taxon>Holothuria</taxon>
    </lineage>
</organism>
<feature type="compositionally biased region" description="Basic and acidic residues" evidence="2">
    <location>
        <begin position="25"/>
        <end position="81"/>
    </location>
</feature>
<dbReference type="InterPro" id="IPR029274">
    <property type="entry name" value="DUF4615"/>
</dbReference>
<dbReference type="PANTHER" id="PTHR13602">
    <property type="entry name" value="UPF0488 PROTEIN C8ORF33"/>
    <property type="match status" value="1"/>
</dbReference>
<proteinExistence type="inferred from homology"/>
<feature type="compositionally biased region" description="Basic and acidic residues" evidence="2">
    <location>
        <begin position="261"/>
        <end position="277"/>
    </location>
</feature>
<dbReference type="OrthoDB" id="20277at2759"/>
<evidence type="ECO:0000256" key="2">
    <source>
        <dbReference type="SAM" id="MobiDB-lite"/>
    </source>
</evidence>
<dbReference type="Proteomes" id="UP001152320">
    <property type="component" value="Chromosome 8"/>
</dbReference>
<protein>
    <submittedName>
        <fullName evidence="3">UPF0488 protein C8orf33-like</fullName>
    </submittedName>
</protein>
<keyword evidence="4" id="KW-1185">Reference proteome</keyword>
<evidence type="ECO:0000256" key="1">
    <source>
        <dbReference type="ARBA" id="ARBA00005707"/>
    </source>
</evidence>
<feature type="compositionally biased region" description="Basic and acidic residues" evidence="2">
    <location>
        <begin position="357"/>
        <end position="376"/>
    </location>
</feature>
<feature type="compositionally biased region" description="Basic and acidic residues" evidence="2">
    <location>
        <begin position="217"/>
        <end position="238"/>
    </location>
</feature>
<feature type="region of interest" description="Disordered" evidence="2">
    <location>
        <begin position="1"/>
        <end position="81"/>
    </location>
</feature>
<evidence type="ECO:0000313" key="3">
    <source>
        <dbReference type="EMBL" id="KAJ8037798.1"/>
    </source>
</evidence>
<sequence length="477" mass="53009">MKLHSDNISDMNPILRAAANGLNRSRSEGQIRMEKQREVQKQKRRQEKEKRRVDALEREKKWMALEKASGRKDDGSTHEESAAEKFQKELCWCIQQLEMGLANMKPNPRQAQEVEKVLRTLKSPKAPIAKKRQVMRTTFGDYRSKMLEEEKKHAAVMANKTNMSAVSQSKLNQATFYRKSLSGSLFHQRSFSSPAGYTPSLSPTKEEAISVGNEPAVGEKEGLAPEKSDGSTSSHEDMSPSIDSNKILEAQMGTAADDSEKEIISEKCDSDKSKELRQSSPCKGEVKNISHKADEGFVAASEKDSPTHSVISSVSSDSFNPATSSSSSSSHESLLAPNHPASCFRFDFKIEEEEGEDGRAAVEESLHENQMNKENKITGSGDGGTTPSSQDGVSPTIEGLSKETTEAKKKKRNRRKKKKKEQEKLKEKSENVEEKNQECADEDNKETDDKNSTDSQIKLSLGGGDFKFDFETKVESS</sequence>